<comment type="subcellular location">
    <subcellularLocation>
        <location evidence="5">Cytoplasm</location>
    </subcellularLocation>
</comment>
<comment type="subunit">
    <text evidence="5">Binds ribosomal protein uS19.</text>
</comment>
<comment type="similarity">
    <text evidence="5">Belongs to the RimM family.</text>
</comment>
<dbReference type="SUPFAM" id="SSF50447">
    <property type="entry name" value="Translation proteins"/>
    <property type="match status" value="1"/>
</dbReference>
<dbReference type="RefSeq" id="WP_096399988.1">
    <property type="nucleotide sequence ID" value="NZ_AP017368.1"/>
</dbReference>
<dbReference type="InterPro" id="IPR036976">
    <property type="entry name" value="RimM_N_sf"/>
</dbReference>
<dbReference type="GO" id="GO:0043022">
    <property type="term" value="F:ribosome binding"/>
    <property type="evidence" value="ECO:0007669"/>
    <property type="project" value="InterPro"/>
</dbReference>
<keyword evidence="2 5" id="KW-0690">Ribosome biogenesis</keyword>
<dbReference type="Pfam" id="PF24986">
    <property type="entry name" value="PRC_RimM"/>
    <property type="match status" value="1"/>
</dbReference>
<dbReference type="Proteomes" id="UP000242645">
    <property type="component" value="Chromosome"/>
</dbReference>
<dbReference type="InterPro" id="IPR011961">
    <property type="entry name" value="RimM"/>
</dbReference>
<evidence type="ECO:0000256" key="3">
    <source>
        <dbReference type="ARBA" id="ARBA00022552"/>
    </source>
</evidence>
<keyword evidence="4 5" id="KW-0143">Chaperone</keyword>
<dbReference type="AlphaFoldDB" id="A0A1J1DRF4"/>
<dbReference type="PANTHER" id="PTHR33692:SF1">
    <property type="entry name" value="RIBOSOME MATURATION FACTOR RIMM"/>
    <property type="match status" value="1"/>
</dbReference>
<dbReference type="HAMAP" id="MF_00014">
    <property type="entry name" value="Ribosome_mat_RimM"/>
    <property type="match status" value="1"/>
</dbReference>
<dbReference type="PANTHER" id="PTHR33692">
    <property type="entry name" value="RIBOSOME MATURATION FACTOR RIMM"/>
    <property type="match status" value="1"/>
</dbReference>
<evidence type="ECO:0000256" key="4">
    <source>
        <dbReference type="ARBA" id="ARBA00023186"/>
    </source>
</evidence>
<dbReference type="Gene3D" id="2.30.30.240">
    <property type="entry name" value="PRC-barrel domain"/>
    <property type="match status" value="1"/>
</dbReference>
<evidence type="ECO:0000313" key="8">
    <source>
        <dbReference type="EMBL" id="BAV92439.1"/>
    </source>
</evidence>
<evidence type="ECO:0000259" key="7">
    <source>
        <dbReference type="Pfam" id="PF24986"/>
    </source>
</evidence>
<dbReference type="InterPro" id="IPR002676">
    <property type="entry name" value="RimM_N"/>
</dbReference>
<protein>
    <recommendedName>
        <fullName evidence="5">Ribosome maturation factor RimM</fullName>
    </recommendedName>
</protein>
<name>A0A1J1DRF4_9BACT</name>
<keyword evidence="1 5" id="KW-0963">Cytoplasm</keyword>
<dbReference type="NCBIfam" id="TIGR02273">
    <property type="entry name" value="16S_RimM"/>
    <property type="match status" value="1"/>
</dbReference>
<accession>A0A1J1DRF4</accession>
<evidence type="ECO:0000313" key="9">
    <source>
        <dbReference type="Proteomes" id="UP000242645"/>
    </source>
</evidence>
<dbReference type="GO" id="GO:0005840">
    <property type="term" value="C:ribosome"/>
    <property type="evidence" value="ECO:0007669"/>
    <property type="project" value="InterPro"/>
</dbReference>
<reference evidence="8 9" key="1">
    <citation type="journal article" date="2017" name="ISME J.">
        <title>Genome of 'Ca. Desulfovibrio trichonymphae', an H2-oxidizing bacterium in a tripartite symbiotic system within a protist cell in the termite gut.</title>
        <authorList>
            <person name="Kuwahara H."/>
            <person name="Yuki M."/>
            <person name="Izawa K."/>
            <person name="Ohkuma M."/>
            <person name="Hongoh Y."/>
        </authorList>
    </citation>
    <scope>NUCLEOTIDE SEQUENCE [LARGE SCALE GENOMIC DNA]</scope>
    <source>
        <strain evidence="8 9">Rs-N31</strain>
    </source>
</reference>
<dbReference type="EMBL" id="AP017368">
    <property type="protein sequence ID" value="BAV92439.1"/>
    <property type="molecule type" value="Genomic_DNA"/>
</dbReference>
<dbReference type="GO" id="GO:0042274">
    <property type="term" value="P:ribosomal small subunit biogenesis"/>
    <property type="evidence" value="ECO:0007669"/>
    <property type="project" value="UniProtKB-UniRule"/>
</dbReference>
<sequence length="173" mass="18975">MADSLIHLGTLLRPHGIKGEISADWHAASLPPPDVMLWITGKNSPPHRVRALSCRRHQGRLLFVFEGVADRTAADALCGQKLLVERAVLPEPAEDESYVQDLLGGDVLLPDGRRLGRFDHLECPAGQDIWVIITDAGDEILFPAQPCFIQGFDAAKRAVRINPPEGLLDVYLS</sequence>
<comment type="domain">
    <text evidence="5">The PRC barrel domain binds ribosomal protein uS19.</text>
</comment>
<dbReference type="SUPFAM" id="SSF50346">
    <property type="entry name" value="PRC-barrel domain"/>
    <property type="match status" value="1"/>
</dbReference>
<feature type="domain" description="RimM N-terminal" evidence="6">
    <location>
        <begin position="8"/>
        <end position="87"/>
    </location>
</feature>
<proteinExistence type="inferred from homology"/>
<evidence type="ECO:0000259" key="6">
    <source>
        <dbReference type="Pfam" id="PF01782"/>
    </source>
</evidence>
<dbReference type="GO" id="GO:0005737">
    <property type="term" value="C:cytoplasm"/>
    <property type="evidence" value="ECO:0007669"/>
    <property type="project" value="UniProtKB-SubCell"/>
</dbReference>
<feature type="domain" description="Ribosome maturation factor RimM PRC barrel" evidence="7">
    <location>
        <begin position="100"/>
        <end position="167"/>
    </location>
</feature>
<dbReference type="GO" id="GO:0006364">
    <property type="term" value="P:rRNA processing"/>
    <property type="evidence" value="ECO:0007669"/>
    <property type="project" value="UniProtKB-UniRule"/>
</dbReference>
<dbReference type="InterPro" id="IPR009000">
    <property type="entry name" value="Transl_B-barrel_sf"/>
</dbReference>
<dbReference type="Gene3D" id="2.40.30.60">
    <property type="entry name" value="RimM"/>
    <property type="match status" value="1"/>
</dbReference>
<evidence type="ECO:0000256" key="1">
    <source>
        <dbReference type="ARBA" id="ARBA00022490"/>
    </source>
</evidence>
<dbReference type="InterPro" id="IPR056792">
    <property type="entry name" value="PRC_RimM"/>
</dbReference>
<evidence type="ECO:0000256" key="5">
    <source>
        <dbReference type="HAMAP-Rule" id="MF_00014"/>
    </source>
</evidence>
<dbReference type="InterPro" id="IPR011033">
    <property type="entry name" value="PRC_barrel-like_sf"/>
</dbReference>
<keyword evidence="3 5" id="KW-0698">rRNA processing</keyword>
<organism evidence="8 9">
    <name type="scientific">Candidatus Desulfovibrio trichonymphae</name>
    <dbReference type="NCBI Taxonomy" id="1725232"/>
    <lineage>
        <taxon>Bacteria</taxon>
        <taxon>Pseudomonadati</taxon>
        <taxon>Thermodesulfobacteriota</taxon>
        <taxon>Desulfovibrionia</taxon>
        <taxon>Desulfovibrionales</taxon>
        <taxon>Desulfovibrionaceae</taxon>
        <taxon>Desulfovibrio</taxon>
    </lineage>
</organism>
<evidence type="ECO:0000256" key="2">
    <source>
        <dbReference type="ARBA" id="ARBA00022517"/>
    </source>
</evidence>
<comment type="function">
    <text evidence="5">An accessory protein needed during the final step in the assembly of 30S ribosomal subunit, possibly for assembly of the head region. Essential for efficient processing of 16S rRNA. May be needed both before and after RbfA during the maturation of 16S rRNA. It has affinity for free ribosomal 30S subunits but not for 70S ribosomes.</text>
</comment>
<dbReference type="OrthoDB" id="5381335at2"/>
<dbReference type="KEGG" id="dtr:RSDT_0927"/>
<keyword evidence="9" id="KW-1185">Reference proteome</keyword>
<dbReference type="Pfam" id="PF01782">
    <property type="entry name" value="RimM"/>
    <property type="match status" value="1"/>
</dbReference>
<gene>
    <name evidence="5 8" type="primary">rimM</name>
    <name evidence="8" type="ORF">RSDT_0927</name>
</gene>